<feature type="transmembrane region" description="Helical" evidence="1">
    <location>
        <begin position="275"/>
        <end position="295"/>
    </location>
</feature>
<feature type="transmembrane region" description="Helical" evidence="1">
    <location>
        <begin position="251"/>
        <end position="268"/>
    </location>
</feature>
<gene>
    <name evidence="2" type="ORF">HNR05_003208</name>
</gene>
<feature type="transmembrane region" description="Helical" evidence="1">
    <location>
        <begin position="204"/>
        <end position="221"/>
    </location>
</feature>
<dbReference type="EMBL" id="JACCFM010000001">
    <property type="protein sequence ID" value="NYJ21417.1"/>
    <property type="molecule type" value="Genomic_DNA"/>
</dbReference>
<proteinExistence type="predicted"/>
<evidence type="ECO:0000313" key="3">
    <source>
        <dbReference type="Proteomes" id="UP000537260"/>
    </source>
</evidence>
<comment type="caution">
    <text evidence="2">The sequence shown here is derived from an EMBL/GenBank/DDBJ whole genome shotgun (WGS) entry which is preliminary data.</text>
</comment>
<keyword evidence="1" id="KW-0472">Membrane</keyword>
<sequence>MHWQPGHRTWSPLAVEQPRTAPALPAWPVLALLWGMPVWWALGMLPFSTALMAVPMVAFLLRGGRVTLVPGALPWVAFVVWMLPCALMLDSIGQMVGFSVRFAQFGSVAVILVYVINARQSLTVQRVLSGLTFTWVFVIVGGYLGMLWPEMTLTHTIGQFLPGSMLQNQYVSDLVFPPFSEVQTPYGAAAPFLRPSAPFAYTNGWGAAIAILTPVAVASAIARRTARATIWLMVGIGAAIPPAIATTNRGLFVGLIVAVSYVLIRLLLRGKWIPFLWVGGLGAVLTIIFALSGFMNGIVERQETVDTTEGRGMLYEETFTRTLLSPVLGYGAPRPSYTSEISVGTQGMIWNAMFCFGFVGLALFAIFLVGGLLRTWSAPNVSALWLHSSIVAACVMAVFYGLDRHMLTICLVLGVMLRERYAEHSVYWNANPQLEVDAHAH</sequence>
<feature type="transmembrane region" description="Helical" evidence="1">
    <location>
        <begin position="38"/>
        <end position="61"/>
    </location>
</feature>
<keyword evidence="1" id="KW-1133">Transmembrane helix</keyword>
<evidence type="ECO:0000256" key="1">
    <source>
        <dbReference type="SAM" id="Phobius"/>
    </source>
</evidence>
<evidence type="ECO:0000313" key="2">
    <source>
        <dbReference type="EMBL" id="NYJ21417.1"/>
    </source>
</evidence>
<feature type="transmembrane region" description="Helical" evidence="1">
    <location>
        <begin position="228"/>
        <end position="245"/>
    </location>
</feature>
<dbReference type="Proteomes" id="UP000537260">
    <property type="component" value="Unassembled WGS sequence"/>
</dbReference>
<feature type="transmembrane region" description="Helical" evidence="1">
    <location>
        <begin position="384"/>
        <end position="402"/>
    </location>
</feature>
<feature type="transmembrane region" description="Helical" evidence="1">
    <location>
        <begin position="68"/>
        <end position="89"/>
    </location>
</feature>
<feature type="transmembrane region" description="Helical" evidence="1">
    <location>
        <begin position="348"/>
        <end position="372"/>
    </location>
</feature>
<name>A0A7Z0EGU8_9MICO</name>
<protein>
    <recommendedName>
        <fullName evidence="4">O-antigen ligase domain-containing protein</fullName>
    </recommendedName>
</protein>
<dbReference type="AlphaFoldDB" id="A0A7Z0EGU8"/>
<organism evidence="2 3">
    <name type="scientific">Glaciibacter psychrotolerans</name>
    <dbReference type="NCBI Taxonomy" id="670054"/>
    <lineage>
        <taxon>Bacteria</taxon>
        <taxon>Bacillati</taxon>
        <taxon>Actinomycetota</taxon>
        <taxon>Actinomycetes</taxon>
        <taxon>Micrococcales</taxon>
        <taxon>Microbacteriaceae</taxon>
        <taxon>Glaciibacter</taxon>
    </lineage>
</organism>
<reference evidence="2 3" key="1">
    <citation type="submission" date="2020-07" db="EMBL/GenBank/DDBJ databases">
        <title>Sequencing the genomes of 1000 actinobacteria strains.</title>
        <authorList>
            <person name="Klenk H.-P."/>
        </authorList>
    </citation>
    <scope>NUCLEOTIDE SEQUENCE [LARGE SCALE GENOMIC DNA]</scope>
    <source>
        <strain evidence="2 3">LI1</strain>
    </source>
</reference>
<accession>A0A7Z0EGU8</accession>
<feature type="transmembrane region" description="Helical" evidence="1">
    <location>
        <begin position="95"/>
        <end position="116"/>
    </location>
</feature>
<dbReference type="RefSeq" id="WP_179580015.1">
    <property type="nucleotide sequence ID" value="NZ_JACCFM010000001.1"/>
</dbReference>
<evidence type="ECO:0008006" key="4">
    <source>
        <dbReference type="Google" id="ProtNLM"/>
    </source>
</evidence>
<keyword evidence="1" id="KW-0812">Transmembrane</keyword>
<feature type="transmembrane region" description="Helical" evidence="1">
    <location>
        <begin position="128"/>
        <end position="148"/>
    </location>
</feature>
<keyword evidence="3" id="KW-1185">Reference proteome</keyword>